<evidence type="ECO:0000256" key="7">
    <source>
        <dbReference type="ARBA" id="ARBA00023242"/>
    </source>
</evidence>
<keyword evidence="7 9" id="KW-0539">Nucleus</keyword>
<dbReference type="InterPro" id="IPR010402">
    <property type="entry name" value="CCT_domain"/>
</dbReference>
<keyword evidence="6" id="KW-0862">Zinc</keyword>
<reference evidence="13 14" key="2">
    <citation type="submission" date="2024-10" db="EMBL/GenBank/DDBJ databases">
        <authorList>
            <person name="Ryan C."/>
        </authorList>
    </citation>
    <scope>NUCLEOTIDE SEQUENCE [LARGE SCALE GENOMIC DNA]</scope>
</reference>
<evidence type="ECO:0000256" key="4">
    <source>
        <dbReference type="ARBA" id="ARBA00022737"/>
    </source>
</evidence>
<feature type="region of interest" description="Disordered" evidence="10">
    <location>
        <begin position="365"/>
        <end position="388"/>
    </location>
</feature>
<evidence type="ECO:0000256" key="10">
    <source>
        <dbReference type="SAM" id="MobiDB-lite"/>
    </source>
</evidence>
<dbReference type="PANTHER" id="PTHR31717:SF122">
    <property type="entry name" value="OS07G0667300 PROTEIN"/>
    <property type="match status" value="1"/>
</dbReference>
<evidence type="ECO:0000256" key="1">
    <source>
        <dbReference type="ARBA" id="ARBA00004123"/>
    </source>
</evidence>
<keyword evidence="5 8" id="KW-0863">Zinc-finger</keyword>
<dbReference type="PROSITE" id="PS51017">
    <property type="entry name" value="CCT"/>
    <property type="match status" value="1"/>
</dbReference>
<feature type="region of interest" description="Disordered" evidence="10">
    <location>
        <begin position="303"/>
        <end position="333"/>
    </location>
</feature>
<dbReference type="Pfam" id="PF06203">
    <property type="entry name" value="CCT"/>
    <property type="match status" value="1"/>
</dbReference>
<feature type="domain" description="CCT" evidence="12">
    <location>
        <begin position="403"/>
        <end position="445"/>
    </location>
</feature>
<keyword evidence="14" id="KW-1185">Reference proteome</keyword>
<comment type="subcellular location">
    <subcellularLocation>
        <location evidence="1 9">Nucleus</location>
    </subcellularLocation>
</comment>
<feature type="region of interest" description="Disordered" evidence="10">
    <location>
        <begin position="256"/>
        <end position="282"/>
    </location>
</feature>
<gene>
    <name evidence="13" type="ORF">URODEC1_LOCUS110638</name>
</gene>
<reference evidence="14" key="1">
    <citation type="submission" date="2024-06" db="EMBL/GenBank/DDBJ databases">
        <authorList>
            <person name="Ryan C."/>
        </authorList>
    </citation>
    <scope>NUCLEOTIDE SEQUENCE [LARGE SCALE GENOMIC DNA]</scope>
</reference>
<dbReference type="InterPro" id="IPR000315">
    <property type="entry name" value="Znf_B-box"/>
</dbReference>
<accession>A0ABC9G194</accession>
<dbReference type="EMBL" id="OZ075117">
    <property type="protein sequence ID" value="CAL5084573.1"/>
    <property type="molecule type" value="Genomic_DNA"/>
</dbReference>
<dbReference type="SMART" id="SM00336">
    <property type="entry name" value="BBOX"/>
    <property type="match status" value="1"/>
</dbReference>
<dbReference type="GO" id="GO:0008270">
    <property type="term" value="F:zinc ion binding"/>
    <property type="evidence" value="ECO:0007669"/>
    <property type="project" value="UniProtKB-KW"/>
</dbReference>
<evidence type="ECO:0000256" key="9">
    <source>
        <dbReference type="PROSITE-ProRule" id="PRU00357"/>
    </source>
</evidence>
<feature type="domain" description="B box-type" evidence="11">
    <location>
        <begin position="13"/>
        <end position="60"/>
    </location>
</feature>
<evidence type="ECO:0000256" key="3">
    <source>
        <dbReference type="ARBA" id="ARBA00022723"/>
    </source>
</evidence>
<dbReference type="PROSITE" id="PS50119">
    <property type="entry name" value="ZF_BBOX"/>
    <property type="match status" value="1"/>
</dbReference>
<evidence type="ECO:0000259" key="12">
    <source>
        <dbReference type="PROSITE" id="PS51017"/>
    </source>
</evidence>
<evidence type="ECO:0000256" key="2">
    <source>
        <dbReference type="ARBA" id="ARBA00010024"/>
    </source>
</evidence>
<feature type="compositionally biased region" description="Low complexity" evidence="10">
    <location>
        <begin position="304"/>
        <end position="333"/>
    </location>
</feature>
<evidence type="ECO:0000313" key="13">
    <source>
        <dbReference type="EMBL" id="CAL5084573.1"/>
    </source>
</evidence>
<dbReference type="PANTHER" id="PTHR31717">
    <property type="entry name" value="ZINC FINGER PROTEIN CONSTANS-LIKE 10"/>
    <property type="match status" value="1"/>
</dbReference>
<evidence type="ECO:0000256" key="8">
    <source>
        <dbReference type="PROSITE-ProRule" id="PRU00024"/>
    </source>
</evidence>
<dbReference type="GO" id="GO:0006355">
    <property type="term" value="P:regulation of DNA-templated transcription"/>
    <property type="evidence" value="ECO:0007669"/>
    <property type="project" value="UniProtKB-ARBA"/>
</dbReference>
<evidence type="ECO:0000259" key="11">
    <source>
        <dbReference type="PROSITE" id="PS50119"/>
    </source>
</evidence>
<evidence type="ECO:0000256" key="5">
    <source>
        <dbReference type="ARBA" id="ARBA00022771"/>
    </source>
</evidence>
<dbReference type="CDD" id="cd19821">
    <property type="entry name" value="Bbox1_BBX-like"/>
    <property type="match status" value="1"/>
</dbReference>
<dbReference type="GO" id="GO:0005634">
    <property type="term" value="C:nucleus"/>
    <property type="evidence" value="ECO:0007669"/>
    <property type="project" value="UniProtKB-SubCell"/>
</dbReference>
<sequence>MSAAGAADKETPPSPACCDFCAGLPAVVYCRADSARLCLPCDRHVHCPNTVSTRHARAPLCAACRAAAAAFRRGAGGFLCADCDFEEGRQHRDGDPTPIHDRGAVEGYAGCPSIAELAAVLGVTGCEKADGDGWWWWPAWEEPQVLRLEDVIVPTTSCHGLQPLLAPSSPKNRSCGGKLTEEVIRQLRELARSEAATMAYAEAEAADGEHQFPSWASSEYGIGIGDFGAFDTEACHEAASMSVPSYEEAWTATTDDRNGACGMAPKEAREQAPPAPATSSPAEPCLMSSFAAMSEICPTSMGIGSSSVDVDNGSSKQDAAEAPPQQAAPASSPAEYEPCLLPSFVAMSEICICPVMVIGSSSVGDDVDNGSSKRDAAEAAAPQQAAPALEKKAGGYDVAYPDRGMVISRYKEKRKNRRFDKQIRYESRKARADGRLRIKGRFAKSGEN</sequence>
<keyword evidence="4" id="KW-0677">Repeat</keyword>
<evidence type="ECO:0000256" key="6">
    <source>
        <dbReference type="ARBA" id="ARBA00022833"/>
    </source>
</evidence>
<dbReference type="InterPro" id="IPR049808">
    <property type="entry name" value="CONSTANS-like_Bbox1"/>
</dbReference>
<name>A0ABC9G194_9POAL</name>
<dbReference type="Proteomes" id="UP001497457">
    <property type="component" value="Chromosome 7b"/>
</dbReference>
<organism evidence="13 14">
    <name type="scientific">Urochloa decumbens</name>
    <dbReference type="NCBI Taxonomy" id="240449"/>
    <lineage>
        <taxon>Eukaryota</taxon>
        <taxon>Viridiplantae</taxon>
        <taxon>Streptophyta</taxon>
        <taxon>Embryophyta</taxon>
        <taxon>Tracheophyta</taxon>
        <taxon>Spermatophyta</taxon>
        <taxon>Magnoliopsida</taxon>
        <taxon>Liliopsida</taxon>
        <taxon>Poales</taxon>
        <taxon>Poaceae</taxon>
        <taxon>PACMAD clade</taxon>
        <taxon>Panicoideae</taxon>
        <taxon>Panicodae</taxon>
        <taxon>Paniceae</taxon>
        <taxon>Melinidinae</taxon>
        <taxon>Urochloa</taxon>
    </lineage>
</organism>
<evidence type="ECO:0000313" key="14">
    <source>
        <dbReference type="Proteomes" id="UP001497457"/>
    </source>
</evidence>
<protein>
    <submittedName>
        <fullName evidence="13">Uncharacterized protein</fullName>
    </submittedName>
</protein>
<feature type="compositionally biased region" description="Low complexity" evidence="10">
    <location>
        <begin position="378"/>
        <end position="388"/>
    </location>
</feature>
<dbReference type="AlphaFoldDB" id="A0ABC9G194"/>
<keyword evidence="3" id="KW-0479">Metal-binding</keyword>
<comment type="similarity">
    <text evidence="2">Belongs to the CONSTANS family.</text>
</comment>
<proteinExistence type="inferred from homology"/>